<protein>
    <submittedName>
        <fullName evidence="1">Uncharacterized protein</fullName>
    </submittedName>
</protein>
<dbReference type="Proteomes" id="UP000792457">
    <property type="component" value="Unassembled WGS sequence"/>
</dbReference>
<gene>
    <name evidence="1" type="ORF">J437_LFUL015458</name>
</gene>
<name>A0A8K0P1U4_LADFU</name>
<accession>A0A8K0P1U4</accession>
<evidence type="ECO:0000313" key="2">
    <source>
        <dbReference type="Proteomes" id="UP000792457"/>
    </source>
</evidence>
<dbReference type="OrthoDB" id="6571700at2759"/>
<reference evidence="1" key="2">
    <citation type="submission" date="2017-10" db="EMBL/GenBank/DDBJ databases">
        <title>Ladona fulva Genome sequencing and assembly.</title>
        <authorList>
            <person name="Murali S."/>
            <person name="Richards S."/>
            <person name="Bandaranaike D."/>
            <person name="Bellair M."/>
            <person name="Blankenburg K."/>
            <person name="Chao H."/>
            <person name="Dinh H."/>
            <person name="Doddapaneni H."/>
            <person name="Dugan-Rocha S."/>
            <person name="Elkadiri S."/>
            <person name="Gnanaolivu R."/>
            <person name="Hernandez B."/>
            <person name="Skinner E."/>
            <person name="Javaid M."/>
            <person name="Lee S."/>
            <person name="Li M."/>
            <person name="Ming W."/>
            <person name="Munidasa M."/>
            <person name="Muniz J."/>
            <person name="Nguyen L."/>
            <person name="Hughes D."/>
            <person name="Osuji N."/>
            <person name="Pu L.-L."/>
            <person name="Puazo M."/>
            <person name="Qu C."/>
            <person name="Quiroz J."/>
            <person name="Raj R."/>
            <person name="Weissenberger G."/>
            <person name="Xin Y."/>
            <person name="Zou X."/>
            <person name="Han Y."/>
            <person name="Worley K."/>
            <person name="Muzny D."/>
            <person name="Gibbs R."/>
        </authorList>
    </citation>
    <scope>NUCLEOTIDE SEQUENCE</scope>
    <source>
        <strain evidence="1">Sampled in the wild</strain>
    </source>
</reference>
<comment type="caution">
    <text evidence="1">The sequence shown here is derived from an EMBL/GenBank/DDBJ whole genome shotgun (WGS) entry which is preliminary data.</text>
</comment>
<keyword evidence="2" id="KW-1185">Reference proteome</keyword>
<proteinExistence type="predicted"/>
<dbReference type="EMBL" id="KZ308488">
    <property type="protein sequence ID" value="KAG8230436.1"/>
    <property type="molecule type" value="Genomic_DNA"/>
</dbReference>
<sequence length="66" mass="7406">MQNIQITAPELGRSLYFNYKGTHSIMLMVVADANYNVIYADLPNAEALPLREKLVPFIFVADDAFA</sequence>
<organism evidence="1 2">
    <name type="scientific">Ladona fulva</name>
    <name type="common">Scarce chaser dragonfly</name>
    <name type="synonym">Libellula fulva</name>
    <dbReference type="NCBI Taxonomy" id="123851"/>
    <lineage>
        <taxon>Eukaryota</taxon>
        <taxon>Metazoa</taxon>
        <taxon>Ecdysozoa</taxon>
        <taxon>Arthropoda</taxon>
        <taxon>Hexapoda</taxon>
        <taxon>Insecta</taxon>
        <taxon>Pterygota</taxon>
        <taxon>Palaeoptera</taxon>
        <taxon>Odonata</taxon>
        <taxon>Epiprocta</taxon>
        <taxon>Anisoptera</taxon>
        <taxon>Libelluloidea</taxon>
        <taxon>Libellulidae</taxon>
        <taxon>Ladona</taxon>
    </lineage>
</organism>
<dbReference type="AlphaFoldDB" id="A0A8K0P1U4"/>
<evidence type="ECO:0000313" key="1">
    <source>
        <dbReference type="EMBL" id="KAG8230436.1"/>
    </source>
</evidence>
<reference evidence="1" key="1">
    <citation type="submission" date="2013-04" db="EMBL/GenBank/DDBJ databases">
        <authorList>
            <person name="Qu J."/>
            <person name="Murali S.C."/>
            <person name="Bandaranaike D."/>
            <person name="Bellair M."/>
            <person name="Blankenburg K."/>
            <person name="Chao H."/>
            <person name="Dinh H."/>
            <person name="Doddapaneni H."/>
            <person name="Downs B."/>
            <person name="Dugan-Rocha S."/>
            <person name="Elkadiri S."/>
            <person name="Gnanaolivu R.D."/>
            <person name="Hernandez B."/>
            <person name="Javaid M."/>
            <person name="Jayaseelan J.C."/>
            <person name="Lee S."/>
            <person name="Li M."/>
            <person name="Ming W."/>
            <person name="Munidasa M."/>
            <person name="Muniz J."/>
            <person name="Nguyen L."/>
            <person name="Ongeri F."/>
            <person name="Osuji N."/>
            <person name="Pu L.-L."/>
            <person name="Puazo M."/>
            <person name="Qu C."/>
            <person name="Quiroz J."/>
            <person name="Raj R."/>
            <person name="Weissenberger G."/>
            <person name="Xin Y."/>
            <person name="Zou X."/>
            <person name="Han Y."/>
            <person name="Richards S."/>
            <person name="Worley K."/>
            <person name="Muzny D."/>
            <person name="Gibbs R."/>
        </authorList>
    </citation>
    <scope>NUCLEOTIDE SEQUENCE</scope>
    <source>
        <strain evidence="1">Sampled in the wild</strain>
    </source>
</reference>